<reference evidence="1" key="2">
    <citation type="journal article" date="2015" name="Data Brief">
        <title>Shoot transcriptome of the giant reed, Arundo donax.</title>
        <authorList>
            <person name="Barrero R.A."/>
            <person name="Guerrero F.D."/>
            <person name="Moolhuijzen P."/>
            <person name="Goolsby J.A."/>
            <person name="Tidwell J."/>
            <person name="Bellgard S.E."/>
            <person name="Bellgard M.I."/>
        </authorList>
    </citation>
    <scope>NUCLEOTIDE SEQUENCE</scope>
    <source>
        <tissue evidence="1">Shoot tissue taken approximately 20 cm above the soil surface</tissue>
    </source>
</reference>
<dbReference type="EMBL" id="GBRH01241918">
    <property type="protein sequence ID" value="JAD55977.1"/>
    <property type="molecule type" value="Transcribed_RNA"/>
</dbReference>
<sequence length="16" mass="2043">MVSLFFFFLWNWCLCS</sequence>
<name>A0A0A9B9J7_ARUDO</name>
<accession>A0A0A9B9J7</accession>
<dbReference type="AlphaFoldDB" id="A0A0A9B9J7"/>
<proteinExistence type="predicted"/>
<protein>
    <submittedName>
        <fullName evidence="1">Uncharacterized protein</fullName>
    </submittedName>
</protein>
<reference evidence="1" key="1">
    <citation type="submission" date="2014-09" db="EMBL/GenBank/DDBJ databases">
        <authorList>
            <person name="Magalhaes I.L.F."/>
            <person name="Oliveira U."/>
            <person name="Santos F.R."/>
            <person name="Vidigal T.H.D.A."/>
            <person name="Brescovit A.D."/>
            <person name="Santos A.J."/>
        </authorList>
    </citation>
    <scope>NUCLEOTIDE SEQUENCE</scope>
    <source>
        <tissue evidence="1">Shoot tissue taken approximately 20 cm above the soil surface</tissue>
    </source>
</reference>
<organism evidence="1">
    <name type="scientific">Arundo donax</name>
    <name type="common">Giant reed</name>
    <name type="synonym">Donax arundinaceus</name>
    <dbReference type="NCBI Taxonomy" id="35708"/>
    <lineage>
        <taxon>Eukaryota</taxon>
        <taxon>Viridiplantae</taxon>
        <taxon>Streptophyta</taxon>
        <taxon>Embryophyta</taxon>
        <taxon>Tracheophyta</taxon>
        <taxon>Spermatophyta</taxon>
        <taxon>Magnoliopsida</taxon>
        <taxon>Liliopsida</taxon>
        <taxon>Poales</taxon>
        <taxon>Poaceae</taxon>
        <taxon>PACMAD clade</taxon>
        <taxon>Arundinoideae</taxon>
        <taxon>Arundineae</taxon>
        <taxon>Arundo</taxon>
    </lineage>
</organism>
<evidence type="ECO:0000313" key="1">
    <source>
        <dbReference type="EMBL" id="JAD55977.1"/>
    </source>
</evidence>